<name>A0AAU9IEX6_9CILI</name>
<dbReference type="Proteomes" id="UP001162131">
    <property type="component" value="Unassembled WGS sequence"/>
</dbReference>
<protein>
    <submittedName>
        <fullName evidence="1">Uncharacterized protein</fullName>
    </submittedName>
</protein>
<organism evidence="1 2">
    <name type="scientific">Blepharisma stoltei</name>
    <dbReference type="NCBI Taxonomy" id="1481888"/>
    <lineage>
        <taxon>Eukaryota</taxon>
        <taxon>Sar</taxon>
        <taxon>Alveolata</taxon>
        <taxon>Ciliophora</taxon>
        <taxon>Postciliodesmatophora</taxon>
        <taxon>Heterotrichea</taxon>
        <taxon>Heterotrichida</taxon>
        <taxon>Blepharismidae</taxon>
        <taxon>Blepharisma</taxon>
    </lineage>
</organism>
<accession>A0AAU9IEX6</accession>
<gene>
    <name evidence="1" type="ORF">BSTOLATCC_MIC7201</name>
</gene>
<comment type="caution">
    <text evidence="1">The sequence shown here is derived from an EMBL/GenBank/DDBJ whole genome shotgun (WGS) entry which is preliminary data.</text>
</comment>
<dbReference type="EMBL" id="CAJZBQ010000008">
    <property type="protein sequence ID" value="CAG9312677.1"/>
    <property type="molecule type" value="Genomic_DNA"/>
</dbReference>
<keyword evidence="2" id="KW-1185">Reference proteome</keyword>
<evidence type="ECO:0000313" key="2">
    <source>
        <dbReference type="Proteomes" id="UP001162131"/>
    </source>
</evidence>
<evidence type="ECO:0000313" key="1">
    <source>
        <dbReference type="EMBL" id="CAG9312677.1"/>
    </source>
</evidence>
<sequence length="145" mass="16440">MNTCLLCQDICCPEHCCNWDECTCGDCDMCTPHSETQPTQTQAETQIPAQYNDNAKIILIGKNKESEPVKEKTRTSSELGFASLQNKEEYVFKAEETKEERKSLPNKLVEEEKSEIEDMYDIDLIRKAAGGGIHGIRYLKKKLSS</sequence>
<reference evidence="1" key="1">
    <citation type="submission" date="2021-09" db="EMBL/GenBank/DDBJ databases">
        <authorList>
            <consortium name="AG Swart"/>
            <person name="Singh M."/>
            <person name="Singh A."/>
            <person name="Seah K."/>
            <person name="Emmerich C."/>
        </authorList>
    </citation>
    <scope>NUCLEOTIDE SEQUENCE</scope>
    <source>
        <strain evidence="1">ATCC30299</strain>
    </source>
</reference>
<dbReference type="AlphaFoldDB" id="A0AAU9IEX6"/>
<proteinExistence type="predicted"/>